<keyword evidence="9 14" id="KW-0560">Oxidoreductase</keyword>
<dbReference type="PANTHER" id="PTHR13932:SF6">
    <property type="entry name" value="OXYGEN-INDEPENDENT COPROPORPHYRINOGEN III OXIDASE"/>
    <property type="match status" value="1"/>
</dbReference>
<dbReference type="EMBL" id="JRFJ01000006">
    <property type="protein sequence ID" value="KHJ53448.1"/>
    <property type="molecule type" value="Genomic_DNA"/>
</dbReference>
<sequence>MNAVERYAAVSVPRYTSYPTAADFGTTVGPRDHARWLRDLDPQEAVSAYIHVPYCQRICHYCGCHAKAARRDDIIEAYRDRLEAEIRLVSGLCAGRIPIGRLAWGGGTPSILGSDGLARVVDVLARHFDTSHIQEHAIELDPRHVSPDLCRRLADIGVDRASLGVQDADPVVQRAIGREQPMDAVEAAVDMLRNAGIARINIDLIYGLPEQTEQSIVATCDAVATLRPDRIACYGYAHLPHRRANQRLVDTQRLPGPVLRLALAAAVCNTLTGHGYGRIGIDHYALADDPLAQATRAGRLHRNFQGYTDDERPSLIGFGASAISQLPGGFVQNEPAIGAYSRMVGEGQLATRRGHALSDDDRCRASIIEALMCNLQIDLGMDAGRFADEIALLRPYVADGLVRVAGTRIEMTEVGRPFVRLAAAVFDRYRTESGMRFSGAV</sequence>
<evidence type="ECO:0000256" key="3">
    <source>
        <dbReference type="ARBA" id="ARBA00005493"/>
    </source>
</evidence>
<dbReference type="InterPro" id="IPR006638">
    <property type="entry name" value="Elp3/MiaA/NifB-like_rSAM"/>
</dbReference>
<dbReference type="GO" id="GO:0051989">
    <property type="term" value="F:coproporphyrinogen dehydrogenase activity"/>
    <property type="evidence" value="ECO:0007669"/>
    <property type="project" value="UniProtKB-EC"/>
</dbReference>
<evidence type="ECO:0000256" key="4">
    <source>
        <dbReference type="ARBA" id="ARBA00011245"/>
    </source>
</evidence>
<keyword evidence="11 14" id="KW-0411">Iron-sulfur</keyword>
<dbReference type="Gene3D" id="3.30.750.200">
    <property type="match status" value="1"/>
</dbReference>
<dbReference type="NCBIfam" id="TIGR00538">
    <property type="entry name" value="hemN"/>
    <property type="match status" value="1"/>
</dbReference>
<evidence type="ECO:0000256" key="2">
    <source>
        <dbReference type="ARBA" id="ARBA00004785"/>
    </source>
</evidence>
<feature type="binding site" evidence="15">
    <location>
        <position position="203"/>
    </location>
    <ligand>
        <name>S-adenosyl-L-methionine</name>
        <dbReference type="ChEBI" id="CHEBI:59789"/>
        <label>2</label>
    </ligand>
</feature>
<protein>
    <recommendedName>
        <fullName evidence="14">Coproporphyrinogen-III oxidase</fullName>
        <ecNumber evidence="14">1.3.98.3</ecNumber>
    </recommendedName>
</protein>
<dbReference type="STRING" id="370622.LA66_18840"/>
<feature type="binding site" evidence="15">
    <location>
        <position position="166"/>
    </location>
    <ligand>
        <name>S-adenosyl-L-methionine</name>
        <dbReference type="ChEBI" id="CHEBI:59789"/>
        <label>2</label>
    </ligand>
</feature>
<dbReference type="AlphaFoldDB" id="A0A0B1PY29"/>
<comment type="subcellular location">
    <subcellularLocation>
        <location evidence="1 14">Cytoplasm</location>
    </subcellularLocation>
</comment>
<evidence type="ECO:0000256" key="14">
    <source>
        <dbReference type="PIRNR" id="PIRNR000167"/>
    </source>
</evidence>
<dbReference type="InterPro" id="IPR004558">
    <property type="entry name" value="Coprogen_oxidase_HemN"/>
</dbReference>
<name>A0A0B1PY29_9HYPH</name>
<comment type="pathway">
    <text evidence="2 14">Porphyrin-containing compound metabolism; protoporphyrin-IX biosynthesis; protoporphyrinogen-IX from coproporphyrinogen-III (AdoMet route): step 1/1.</text>
</comment>
<dbReference type="GO" id="GO:0005737">
    <property type="term" value="C:cytoplasm"/>
    <property type="evidence" value="ECO:0007669"/>
    <property type="project" value="UniProtKB-SubCell"/>
</dbReference>
<keyword evidence="5 14" id="KW-0004">4Fe-4S</keyword>
<accession>A0A0B1PY29</accession>
<evidence type="ECO:0000313" key="19">
    <source>
        <dbReference type="Proteomes" id="UP000030826"/>
    </source>
</evidence>
<feature type="binding site" evidence="15">
    <location>
        <begin position="61"/>
        <end position="63"/>
    </location>
    <ligand>
        <name>S-adenosyl-L-methionine</name>
        <dbReference type="ChEBI" id="CHEBI:59789"/>
        <label>2</label>
    </ligand>
</feature>
<evidence type="ECO:0000256" key="12">
    <source>
        <dbReference type="ARBA" id="ARBA00023244"/>
    </source>
</evidence>
<dbReference type="RefSeq" id="WP_039195575.1">
    <property type="nucleotide sequence ID" value="NZ_JRFJ01000006.1"/>
</dbReference>
<feature type="domain" description="Radical SAM core" evidence="17">
    <location>
        <begin position="40"/>
        <end position="274"/>
    </location>
</feature>
<evidence type="ECO:0000256" key="7">
    <source>
        <dbReference type="ARBA" id="ARBA00022691"/>
    </source>
</evidence>
<feature type="binding site" evidence="15">
    <location>
        <begin position="107"/>
        <end position="108"/>
    </location>
    <ligand>
        <name>S-adenosyl-L-methionine</name>
        <dbReference type="ChEBI" id="CHEBI:59789"/>
        <label>2</label>
    </ligand>
</feature>
<evidence type="ECO:0000256" key="13">
    <source>
        <dbReference type="ARBA" id="ARBA00048321"/>
    </source>
</evidence>
<dbReference type="InterPro" id="IPR058240">
    <property type="entry name" value="rSAM_sf"/>
</dbReference>
<feature type="binding site" evidence="15">
    <location>
        <position position="323"/>
    </location>
    <ligand>
        <name>S-adenosyl-L-methionine</name>
        <dbReference type="ChEBI" id="CHEBI:59789"/>
        <label>1</label>
    </ligand>
</feature>
<reference evidence="18 19" key="1">
    <citation type="submission" date="2014-09" db="EMBL/GenBank/DDBJ databases">
        <title>Isolation and characterization of Aurantimonas altamirensis ON-56566 from clinical sample following a dog bite.</title>
        <authorList>
            <person name="Eshaghi A."/>
            <person name="Li A."/>
            <person name="Shahinas D."/>
            <person name="Bahn P."/>
            <person name="Kus J.V."/>
            <person name="Patel S.N."/>
        </authorList>
    </citation>
    <scope>NUCLEOTIDE SEQUENCE [LARGE SCALE GENOMIC DNA]</scope>
    <source>
        <strain evidence="18 19">ON-56566</strain>
    </source>
</reference>
<evidence type="ECO:0000256" key="10">
    <source>
        <dbReference type="ARBA" id="ARBA00023004"/>
    </source>
</evidence>
<keyword evidence="6 14" id="KW-0963">Cytoplasm</keyword>
<evidence type="ECO:0000259" key="17">
    <source>
        <dbReference type="PROSITE" id="PS51918"/>
    </source>
</evidence>
<dbReference type="GO" id="GO:0006782">
    <property type="term" value="P:protoporphyrinogen IX biosynthetic process"/>
    <property type="evidence" value="ECO:0007669"/>
    <property type="project" value="UniProtKB-UniPathway"/>
</dbReference>
<keyword evidence="7 14" id="KW-0949">S-adenosyl-L-methionine</keyword>
<dbReference type="UniPathway" id="UPA00251">
    <property type="reaction ID" value="UER00323"/>
</dbReference>
<dbReference type="PIRSF" id="PIRSF000167">
    <property type="entry name" value="HemN"/>
    <property type="match status" value="1"/>
</dbReference>
<dbReference type="GO" id="GO:0051539">
    <property type="term" value="F:4 iron, 4 sulfur cluster binding"/>
    <property type="evidence" value="ECO:0007669"/>
    <property type="project" value="UniProtKB-KW"/>
</dbReference>
<comment type="caution">
    <text evidence="18">The sequence shown here is derived from an EMBL/GenBank/DDBJ whole genome shotgun (WGS) entry which is preliminary data.</text>
</comment>
<keyword evidence="12 14" id="KW-0627">Porphyrin biosynthesis</keyword>
<feature type="binding site" evidence="16">
    <location>
        <position position="55"/>
    </location>
    <ligand>
        <name>[4Fe-4S] cluster</name>
        <dbReference type="ChEBI" id="CHEBI:49883"/>
        <note>4Fe-4S-S-AdoMet</note>
    </ligand>
</feature>
<evidence type="ECO:0000256" key="9">
    <source>
        <dbReference type="ARBA" id="ARBA00023002"/>
    </source>
</evidence>
<dbReference type="GO" id="GO:0046872">
    <property type="term" value="F:metal ion binding"/>
    <property type="evidence" value="ECO:0007669"/>
    <property type="project" value="UniProtKB-KW"/>
</dbReference>
<feature type="binding site" evidence="15">
    <location>
        <position position="237"/>
    </location>
    <ligand>
        <name>S-adenosyl-L-methionine</name>
        <dbReference type="ChEBI" id="CHEBI:59789"/>
        <label>2</label>
    </ligand>
</feature>
<evidence type="ECO:0000256" key="11">
    <source>
        <dbReference type="ARBA" id="ARBA00023014"/>
    </source>
</evidence>
<organism evidence="18 19">
    <name type="scientific">Aureimonas altamirensis</name>
    <dbReference type="NCBI Taxonomy" id="370622"/>
    <lineage>
        <taxon>Bacteria</taxon>
        <taxon>Pseudomonadati</taxon>
        <taxon>Pseudomonadota</taxon>
        <taxon>Alphaproteobacteria</taxon>
        <taxon>Hyphomicrobiales</taxon>
        <taxon>Aurantimonadaceae</taxon>
        <taxon>Aureimonas</taxon>
    </lineage>
</organism>
<dbReference type="OrthoDB" id="9808022at2"/>
<comment type="similarity">
    <text evidence="3 14">Belongs to the anaerobic coproporphyrinogen-III oxidase family.</text>
</comment>
<dbReference type="Gene3D" id="1.10.10.920">
    <property type="match status" value="1"/>
</dbReference>
<comment type="cofactor">
    <cofactor evidence="14 16">
        <name>[4Fe-4S] cluster</name>
        <dbReference type="ChEBI" id="CHEBI:49883"/>
    </cofactor>
    <text evidence="14 16">Binds 1 [4Fe-4S] cluster. The cluster is coordinated with 3 cysteines and an exchangeable S-adenosyl-L-methionine.</text>
</comment>
<dbReference type="SFLD" id="SFLDG01065">
    <property type="entry name" value="anaerobic_coproporphyrinogen-I"/>
    <property type="match status" value="1"/>
</dbReference>
<keyword evidence="10 14" id="KW-0408">Iron</keyword>
<feature type="binding site" evidence="15">
    <location>
        <position position="178"/>
    </location>
    <ligand>
        <name>S-adenosyl-L-methionine</name>
        <dbReference type="ChEBI" id="CHEBI:59789"/>
        <label>2</label>
    </ligand>
</feature>
<comment type="catalytic activity">
    <reaction evidence="13 14">
        <text>coproporphyrinogen III + 2 S-adenosyl-L-methionine = protoporphyrinogen IX + 2 5'-deoxyadenosine + 2 L-methionine + 2 CO2</text>
        <dbReference type="Rhea" id="RHEA:15425"/>
        <dbReference type="ChEBI" id="CHEBI:16526"/>
        <dbReference type="ChEBI" id="CHEBI:17319"/>
        <dbReference type="ChEBI" id="CHEBI:57307"/>
        <dbReference type="ChEBI" id="CHEBI:57309"/>
        <dbReference type="ChEBI" id="CHEBI:57844"/>
        <dbReference type="ChEBI" id="CHEBI:59789"/>
        <dbReference type="EC" id="1.3.98.3"/>
    </reaction>
</comment>
<feature type="binding site" evidence="16">
    <location>
        <position position="59"/>
    </location>
    <ligand>
        <name>[4Fe-4S] cluster</name>
        <dbReference type="ChEBI" id="CHEBI:49883"/>
        <note>4Fe-4S-S-AdoMet</note>
    </ligand>
</feature>
<evidence type="ECO:0000256" key="8">
    <source>
        <dbReference type="ARBA" id="ARBA00022723"/>
    </source>
</evidence>
<dbReference type="GO" id="GO:0004109">
    <property type="term" value="F:coproporphyrinogen oxidase activity"/>
    <property type="evidence" value="ECO:0007669"/>
    <property type="project" value="InterPro"/>
</dbReference>
<dbReference type="SFLD" id="SFLDS00029">
    <property type="entry name" value="Radical_SAM"/>
    <property type="match status" value="1"/>
</dbReference>
<proteinExistence type="inferred from homology"/>
<dbReference type="PROSITE" id="PS51918">
    <property type="entry name" value="RADICAL_SAM"/>
    <property type="match status" value="1"/>
</dbReference>
<dbReference type="PANTHER" id="PTHR13932">
    <property type="entry name" value="COPROPORPHYRINIGEN III OXIDASE"/>
    <property type="match status" value="1"/>
</dbReference>
<dbReference type="InterPro" id="IPR007197">
    <property type="entry name" value="rSAM"/>
</dbReference>
<evidence type="ECO:0000256" key="1">
    <source>
        <dbReference type="ARBA" id="ARBA00004496"/>
    </source>
</evidence>
<dbReference type="Pfam" id="PF04055">
    <property type="entry name" value="Radical_SAM"/>
    <property type="match status" value="1"/>
</dbReference>
<evidence type="ECO:0000256" key="6">
    <source>
        <dbReference type="ARBA" id="ARBA00022490"/>
    </source>
</evidence>
<comment type="subunit">
    <text evidence="4">Monomer.</text>
</comment>
<feature type="binding site" evidence="15">
    <location>
        <position position="49"/>
    </location>
    <ligand>
        <name>S-adenosyl-L-methionine</name>
        <dbReference type="ChEBI" id="CHEBI:59789"/>
        <label>1</label>
    </ligand>
</feature>
<evidence type="ECO:0000256" key="16">
    <source>
        <dbReference type="PIRSR" id="PIRSR000167-2"/>
    </source>
</evidence>
<dbReference type="SMART" id="SM00729">
    <property type="entry name" value="Elp3"/>
    <property type="match status" value="1"/>
</dbReference>
<dbReference type="Proteomes" id="UP000030826">
    <property type="component" value="Unassembled WGS sequence"/>
</dbReference>
<evidence type="ECO:0000313" key="18">
    <source>
        <dbReference type="EMBL" id="KHJ53448.1"/>
    </source>
</evidence>
<feature type="binding site" evidence="15">
    <location>
        <position position="139"/>
    </location>
    <ligand>
        <name>S-adenosyl-L-methionine</name>
        <dbReference type="ChEBI" id="CHEBI:59789"/>
        <label>1</label>
    </ligand>
</feature>
<dbReference type="SUPFAM" id="SSF102114">
    <property type="entry name" value="Radical SAM enzymes"/>
    <property type="match status" value="1"/>
</dbReference>
<evidence type="ECO:0000256" key="5">
    <source>
        <dbReference type="ARBA" id="ARBA00022485"/>
    </source>
</evidence>
<gene>
    <name evidence="18" type="ORF">LA66_18840</name>
</gene>
<dbReference type="InterPro" id="IPR034505">
    <property type="entry name" value="Coproporphyrinogen-III_oxidase"/>
</dbReference>
<dbReference type="EC" id="1.3.98.3" evidence="14"/>
<evidence type="ECO:0000256" key="15">
    <source>
        <dbReference type="PIRSR" id="PIRSR000167-1"/>
    </source>
</evidence>
<keyword evidence="8 14" id="KW-0479">Metal-binding</keyword>
<dbReference type="CDD" id="cd01335">
    <property type="entry name" value="Radical_SAM"/>
    <property type="match status" value="1"/>
</dbReference>
<feature type="binding site" evidence="15">
    <location>
        <position position="106"/>
    </location>
    <ligand>
        <name>S-adenosyl-L-methionine</name>
        <dbReference type="ChEBI" id="CHEBI:59789"/>
        <label>1</label>
    </ligand>
</feature>
<feature type="binding site" evidence="16">
    <location>
        <position position="62"/>
    </location>
    <ligand>
        <name>[4Fe-4S] cluster</name>
        <dbReference type="ChEBI" id="CHEBI:49883"/>
        <note>4Fe-4S-S-AdoMet</note>
    </ligand>
</feature>